<keyword evidence="4" id="KW-1185">Reference proteome</keyword>
<evidence type="ECO:0000313" key="3">
    <source>
        <dbReference type="EMBL" id="WRQ87999.1"/>
    </source>
</evidence>
<accession>A0ABZ1CBP7</accession>
<keyword evidence="1" id="KW-0732">Signal</keyword>
<feature type="chain" id="PRO_5046134781" evidence="1">
    <location>
        <begin position="35"/>
        <end position="289"/>
    </location>
</feature>
<name>A0ABZ1CBP7_9BACT</name>
<gene>
    <name evidence="3" type="ORF">K1X11_001170</name>
</gene>
<feature type="domain" description="DUF4159" evidence="2">
    <location>
        <begin position="66"/>
        <end position="287"/>
    </location>
</feature>
<feature type="signal peptide" evidence="1">
    <location>
        <begin position="1"/>
        <end position="34"/>
    </location>
</feature>
<evidence type="ECO:0000313" key="4">
    <source>
        <dbReference type="Proteomes" id="UP000738431"/>
    </source>
</evidence>
<evidence type="ECO:0000256" key="1">
    <source>
        <dbReference type="SAM" id="SignalP"/>
    </source>
</evidence>
<evidence type="ECO:0000259" key="2">
    <source>
        <dbReference type="Pfam" id="PF13709"/>
    </source>
</evidence>
<dbReference type="RefSeq" id="WP_221028966.1">
    <property type="nucleotide sequence ID" value="NZ_CP139781.1"/>
</dbReference>
<protein>
    <submittedName>
        <fullName evidence="3">DUF4159 domain-containing protein</fullName>
    </submittedName>
</protein>
<sequence length="289" mass="34067">MIRRPSRSAGFSWRLPTFALLAILALTCAVPADAQRRDRRDDRDRDRRNTPEWTVDPAFQNDVFSFARLRYESWGGSWGGWGGWGGGRGRWATDAPDADLNLMFRLQQMTALKVNPEVTYIDIEPEQLRHYPFVYMVEPGRLMFRDEEVTALRDYLLNGGFIMLDDFWGEEDWDNVRREFARVFPDRDPVELEIDHPIFHIIFDLDEKPQMPGIDFYMRGGRSDERNSGPPHYWAYYDDKGRMMAIFCHNTDLGDGWEREGEDPTYFRRFAEKMAYPMAINIIYYAMTH</sequence>
<organism evidence="3 4">
    <name type="scientific">Actomonas aquatica</name>
    <dbReference type="NCBI Taxonomy" id="2866162"/>
    <lineage>
        <taxon>Bacteria</taxon>
        <taxon>Pseudomonadati</taxon>
        <taxon>Verrucomicrobiota</taxon>
        <taxon>Opitutia</taxon>
        <taxon>Opitutales</taxon>
        <taxon>Opitutaceae</taxon>
        <taxon>Actomonas</taxon>
    </lineage>
</organism>
<dbReference type="Proteomes" id="UP000738431">
    <property type="component" value="Chromosome"/>
</dbReference>
<proteinExistence type="predicted"/>
<reference evidence="3 4" key="1">
    <citation type="submission" date="2023-12" db="EMBL/GenBank/DDBJ databases">
        <title>Description of an unclassified Opitutus bacterium of Verrucomicrobiota.</title>
        <authorList>
            <person name="Zhang D.-F."/>
        </authorList>
    </citation>
    <scope>NUCLEOTIDE SEQUENCE [LARGE SCALE GENOMIC DNA]</scope>
    <source>
        <strain evidence="3 4">WL0086</strain>
    </source>
</reference>
<dbReference type="Gene3D" id="3.40.50.12140">
    <property type="entry name" value="Domain of unknown function DUF4159"/>
    <property type="match status" value="1"/>
</dbReference>
<dbReference type="InterPro" id="IPR025297">
    <property type="entry name" value="DUF4159"/>
</dbReference>
<dbReference type="EMBL" id="CP139781">
    <property type="protein sequence ID" value="WRQ87999.1"/>
    <property type="molecule type" value="Genomic_DNA"/>
</dbReference>
<dbReference type="Pfam" id="PF13709">
    <property type="entry name" value="DUF4159"/>
    <property type="match status" value="1"/>
</dbReference>